<evidence type="ECO:0000256" key="2">
    <source>
        <dbReference type="ARBA" id="ARBA00022475"/>
    </source>
</evidence>
<dbReference type="PROSITE" id="PS50262">
    <property type="entry name" value="G_PROTEIN_RECEP_F1_2"/>
    <property type="match status" value="1"/>
</dbReference>
<feature type="transmembrane region" description="Helical" evidence="11">
    <location>
        <begin position="590"/>
        <end position="610"/>
    </location>
</feature>
<evidence type="ECO:0000256" key="1">
    <source>
        <dbReference type="ARBA" id="ARBA00004651"/>
    </source>
</evidence>
<keyword evidence="3 9" id="KW-0812">Transmembrane</keyword>
<feature type="transmembrane region" description="Helical" evidence="11">
    <location>
        <begin position="20"/>
        <end position="47"/>
    </location>
</feature>
<dbReference type="InterPro" id="IPR000276">
    <property type="entry name" value="GPCR_Rhodpsn"/>
</dbReference>
<evidence type="ECO:0000256" key="9">
    <source>
        <dbReference type="RuleBase" id="RU000688"/>
    </source>
</evidence>
<keyword evidence="2" id="KW-1003">Cell membrane</keyword>
<proteinExistence type="evidence at transcript level"/>
<organism evidence="13">
    <name type="scientific">Cryptocotyle lingua</name>
    <dbReference type="NCBI Taxonomy" id="66766"/>
    <lineage>
        <taxon>Eukaryota</taxon>
        <taxon>Metazoa</taxon>
        <taxon>Spiralia</taxon>
        <taxon>Lophotrochozoa</taxon>
        <taxon>Platyhelminthes</taxon>
        <taxon>Trematoda</taxon>
        <taxon>Digenea</taxon>
        <taxon>Opisthorchiida</taxon>
        <taxon>Opisthorchiata</taxon>
        <taxon>Heterophyidae</taxon>
        <taxon>Cryptocotyle</taxon>
    </lineage>
</organism>
<evidence type="ECO:0000256" key="7">
    <source>
        <dbReference type="ARBA" id="ARBA00023170"/>
    </source>
</evidence>
<evidence type="ECO:0000256" key="4">
    <source>
        <dbReference type="ARBA" id="ARBA00022989"/>
    </source>
</evidence>
<dbReference type="GO" id="GO:0071880">
    <property type="term" value="P:adenylate cyclase-activating adrenergic receptor signaling pathway"/>
    <property type="evidence" value="ECO:0007669"/>
    <property type="project" value="TreeGrafter"/>
</dbReference>
<keyword evidence="4 11" id="KW-1133">Transmembrane helix</keyword>
<keyword evidence="8 9" id="KW-0807">Transducer</keyword>
<evidence type="ECO:0000256" key="11">
    <source>
        <dbReference type="SAM" id="Phobius"/>
    </source>
</evidence>
<dbReference type="GO" id="GO:0004930">
    <property type="term" value="F:G protein-coupled receptor activity"/>
    <property type="evidence" value="ECO:0007669"/>
    <property type="project" value="UniProtKB-KW"/>
</dbReference>
<sequence length="672" mass="76408">MNVSLVIEQSSFQTRLGWLHFWLTLVILGALILCTIIGNVFVVAAILLEKHLQGVSNYLILSLAVADLMVATLPMPIAAVYEVSLQWWLGDAVCDFWICSDVLCCTASILHLVGIALDRYWAVTNAEYIRRRTARRISLMIATFWLLSLVISLPARFDYTRISNWISGSGTNSTGECSINKEYGYTIFSTVGAFYVPMLFMIGIYARIYFVARTRIRKSNFRKTQNSTELPSRSKGSNKRDQQSAIKSQSRVARIVNYCRICYKSQAVPVYLQAGQPITQQTYLTCQLSNTISSKAYHSPRCSELSRVNGLNTSSTKENLGKCQASLNDPRQNKMQQIQEGVCSFTRAESDDKPLEEDVAHVERKQTESLENLDPVDLAFIDQSLLSVYRECWNGICHSAPVSMYNMNVITTPTVSSVNSAESTDPSEEWSSFCSEIENRSKHSRKACDWSGRKKAICQMFRNLITRHSYSGQQMRRWKMTTIDVSRNIADTKVEPTTILELDKKSNESSHWNSDGPNVKYRLGQECVLGPLILANPTEEHLHEKPSTEIDDVSQSHTQGTTSMCVQPNLTTMAATLRRERLENKRERKAAMTLAIITGCFMLCWLPFFIDALISPFYETWQVSRAAGDIMLWLGYSNSLLNPIIYTIFSPDFREAFRKILFGRYYRWSREQ</sequence>
<feature type="transmembrane region" description="Helical" evidence="11">
    <location>
        <begin position="87"/>
        <end position="117"/>
    </location>
</feature>
<feature type="transmembrane region" description="Helical" evidence="11">
    <location>
        <begin position="137"/>
        <end position="155"/>
    </location>
</feature>
<name>A0A7U0TID0_9TREM</name>
<comment type="subcellular location">
    <subcellularLocation>
        <location evidence="1">Cell membrane</location>
        <topology evidence="1">Multi-pass membrane protein</topology>
    </subcellularLocation>
</comment>
<dbReference type="PANTHER" id="PTHR24248">
    <property type="entry name" value="ADRENERGIC RECEPTOR-RELATED G-PROTEIN COUPLED RECEPTOR"/>
    <property type="match status" value="1"/>
</dbReference>
<keyword evidence="7 9" id="KW-0675">Receptor</keyword>
<dbReference type="SUPFAM" id="SSF81321">
    <property type="entry name" value="Family A G protein-coupled receptor-like"/>
    <property type="match status" value="1"/>
</dbReference>
<keyword evidence="6 11" id="KW-0472">Membrane</keyword>
<accession>A0A7U0TID0</accession>
<dbReference type="GO" id="GO:0043410">
    <property type="term" value="P:positive regulation of MAPK cascade"/>
    <property type="evidence" value="ECO:0007669"/>
    <property type="project" value="TreeGrafter"/>
</dbReference>
<evidence type="ECO:0000256" key="6">
    <source>
        <dbReference type="ARBA" id="ARBA00023136"/>
    </source>
</evidence>
<dbReference type="PRINTS" id="PR00237">
    <property type="entry name" value="GPCRRHODOPSN"/>
</dbReference>
<evidence type="ECO:0000256" key="10">
    <source>
        <dbReference type="SAM" id="MobiDB-lite"/>
    </source>
</evidence>
<feature type="transmembrane region" description="Helical" evidence="11">
    <location>
        <begin position="630"/>
        <end position="649"/>
    </location>
</feature>
<dbReference type="Pfam" id="PF00001">
    <property type="entry name" value="7tm_1"/>
    <property type="match status" value="2"/>
</dbReference>
<evidence type="ECO:0000256" key="8">
    <source>
        <dbReference type="ARBA" id="ARBA00023224"/>
    </source>
</evidence>
<dbReference type="Gene3D" id="1.20.1070.10">
    <property type="entry name" value="Rhodopsin 7-helix transmembrane proteins"/>
    <property type="match status" value="2"/>
</dbReference>
<reference evidence="13" key="1">
    <citation type="submission" date="2020-12" db="EMBL/GenBank/DDBJ databases">
        <title>Neural signatures in transcriptome of heterophyid trematode Cryptocolyle lingua.</title>
        <authorList>
            <person name="Gorbushin A.M."/>
            <person name="Tolstenkov O."/>
        </authorList>
    </citation>
    <scope>NUCLEOTIDE SEQUENCE</scope>
</reference>
<evidence type="ECO:0000256" key="3">
    <source>
        <dbReference type="ARBA" id="ARBA00022692"/>
    </source>
</evidence>
<feature type="compositionally biased region" description="Polar residues" evidence="10">
    <location>
        <begin position="222"/>
        <end position="235"/>
    </location>
</feature>
<comment type="similarity">
    <text evidence="9">Belongs to the G-protein coupled receptor 1 family.</text>
</comment>
<dbReference type="PROSITE" id="PS00237">
    <property type="entry name" value="G_PROTEIN_RECEP_F1_1"/>
    <property type="match status" value="1"/>
</dbReference>
<dbReference type="CDD" id="cd15331">
    <property type="entry name" value="7tmA_5-HT1A_invertebrates"/>
    <property type="match status" value="1"/>
</dbReference>
<protein>
    <submittedName>
        <fullName evidence="13">5-hydroxytryptamine receptor 1A-4</fullName>
    </submittedName>
</protein>
<feature type="domain" description="G-protein coupled receptors family 1 profile" evidence="12">
    <location>
        <begin position="38"/>
        <end position="646"/>
    </location>
</feature>
<evidence type="ECO:0000313" key="13">
    <source>
        <dbReference type="EMBL" id="QQY02585.1"/>
    </source>
</evidence>
<feature type="transmembrane region" description="Helical" evidence="11">
    <location>
        <begin position="59"/>
        <end position="81"/>
    </location>
</feature>
<evidence type="ECO:0000256" key="5">
    <source>
        <dbReference type="ARBA" id="ARBA00023040"/>
    </source>
</evidence>
<dbReference type="AlphaFoldDB" id="A0A7U0TID0"/>
<evidence type="ECO:0000259" key="12">
    <source>
        <dbReference type="PROSITE" id="PS50262"/>
    </source>
</evidence>
<dbReference type="EMBL" id="MW361207">
    <property type="protein sequence ID" value="QQY02585.1"/>
    <property type="molecule type" value="mRNA"/>
</dbReference>
<feature type="region of interest" description="Disordered" evidence="10">
    <location>
        <begin position="222"/>
        <end position="246"/>
    </location>
</feature>
<feature type="transmembrane region" description="Helical" evidence="11">
    <location>
        <begin position="192"/>
        <end position="212"/>
    </location>
</feature>
<gene>
    <name evidence="13" type="primary">HTR1A4</name>
</gene>
<dbReference type="GO" id="GO:0005886">
    <property type="term" value="C:plasma membrane"/>
    <property type="evidence" value="ECO:0007669"/>
    <property type="project" value="UniProtKB-SubCell"/>
</dbReference>
<keyword evidence="5 9" id="KW-0297">G-protein coupled receptor</keyword>
<dbReference type="InterPro" id="IPR017452">
    <property type="entry name" value="GPCR_Rhodpsn_7TM"/>
</dbReference>
<dbReference type="PANTHER" id="PTHR24248:SF200">
    <property type="entry name" value="5-HYDROXYTRYPTAMINE RECEPTOR 1B-LIKE ISOFORM X1"/>
    <property type="match status" value="1"/>
</dbReference>